<evidence type="ECO:0000313" key="4">
    <source>
        <dbReference type="Proteomes" id="UP000618931"/>
    </source>
</evidence>
<sequence>MESFEVDNFRSLKHLKLEKLARVNLLVGKNNSGKTSVLEGLFVIANIRNPYWVQNIESTRNLSADRSDFRHLFYGFDTSKSIALSGTYCGEIIEAQVPIATLSAALSLVDRHTLLPRELVYYERQPNTPKNPHAPDSLLVILQTPEVDIPIGFELRRSFKQEYMELYPRDNKSRAYLEQGPAFIAGPRNLAKLLTTRSNLYWLNDELEGLKVNKEENQLLEVLRSLDKRIQRIELSPSGQIYLDLGQDFRTLLPLNLMGEGIQRLLSIISAIASNAGGIVLIDELDNGLHYSALRVLWKGILHAALEYNVQIIATTHSAEALRHLTWVLDEEENAGYRDDVAAYTLIRAEDDTVRSYRHDYEQLEYAIEHGIEVRN</sequence>
<feature type="domain" description="Endonuclease GajA/Old nuclease/RecF-like AAA" evidence="1">
    <location>
        <begin position="2"/>
        <end position="46"/>
    </location>
</feature>
<reference evidence="3 4" key="1">
    <citation type="submission" date="2020-11" db="EMBL/GenBank/DDBJ databases">
        <authorList>
            <person name="Kim M.K."/>
        </authorList>
    </citation>
    <scope>NUCLEOTIDE SEQUENCE [LARGE SCALE GENOMIC DNA]</scope>
    <source>
        <strain evidence="3 4">BT662</strain>
    </source>
</reference>
<feature type="domain" description="ATPase AAA-type core" evidence="2">
    <location>
        <begin position="216"/>
        <end position="321"/>
    </location>
</feature>
<dbReference type="CDD" id="cd00267">
    <property type="entry name" value="ABC_ATPase"/>
    <property type="match status" value="1"/>
</dbReference>
<dbReference type="SUPFAM" id="SSF52540">
    <property type="entry name" value="P-loop containing nucleoside triphosphate hydrolases"/>
    <property type="match status" value="1"/>
</dbReference>
<dbReference type="EMBL" id="JADQDM010000018">
    <property type="protein sequence ID" value="MBF9223759.1"/>
    <property type="molecule type" value="Genomic_DNA"/>
</dbReference>
<dbReference type="Proteomes" id="UP000618931">
    <property type="component" value="Unassembled WGS sequence"/>
</dbReference>
<gene>
    <name evidence="3" type="ORF">I2H31_21825</name>
</gene>
<dbReference type="PANTHER" id="PTHR43581:SF4">
    <property type="entry name" value="ATP_GTP PHOSPHATASE"/>
    <property type="match status" value="1"/>
</dbReference>
<dbReference type="Pfam" id="PF13304">
    <property type="entry name" value="AAA_21"/>
    <property type="match status" value="1"/>
</dbReference>
<dbReference type="Gene3D" id="3.40.50.300">
    <property type="entry name" value="P-loop containing nucleotide triphosphate hydrolases"/>
    <property type="match status" value="2"/>
</dbReference>
<evidence type="ECO:0000313" key="3">
    <source>
        <dbReference type="EMBL" id="MBF9223759.1"/>
    </source>
</evidence>
<evidence type="ECO:0000259" key="2">
    <source>
        <dbReference type="Pfam" id="PF13304"/>
    </source>
</evidence>
<protein>
    <submittedName>
        <fullName evidence="3">AAA family ATPase</fullName>
    </submittedName>
</protein>
<dbReference type="PANTHER" id="PTHR43581">
    <property type="entry name" value="ATP/GTP PHOSPHATASE"/>
    <property type="match status" value="1"/>
</dbReference>
<dbReference type="InterPro" id="IPR051396">
    <property type="entry name" value="Bact_Antivir_Def_Nuclease"/>
</dbReference>
<dbReference type="Pfam" id="PF13175">
    <property type="entry name" value="AAA_15"/>
    <property type="match status" value="1"/>
</dbReference>
<evidence type="ECO:0000259" key="1">
    <source>
        <dbReference type="Pfam" id="PF13175"/>
    </source>
</evidence>
<keyword evidence="4" id="KW-1185">Reference proteome</keyword>
<comment type="caution">
    <text evidence="3">The sequence shown here is derived from an EMBL/GenBank/DDBJ whole genome shotgun (WGS) entry which is preliminary data.</text>
</comment>
<name>A0ABS0IA21_9BACT</name>
<organism evidence="3 4">
    <name type="scientific">Hymenobacter ruricola</name>
    <dbReference type="NCBI Taxonomy" id="2791023"/>
    <lineage>
        <taxon>Bacteria</taxon>
        <taxon>Pseudomonadati</taxon>
        <taxon>Bacteroidota</taxon>
        <taxon>Cytophagia</taxon>
        <taxon>Cytophagales</taxon>
        <taxon>Hymenobacteraceae</taxon>
        <taxon>Hymenobacter</taxon>
    </lineage>
</organism>
<dbReference type="InterPro" id="IPR041685">
    <property type="entry name" value="AAA_GajA/Old/RecF-like"/>
</dbReference>
<dbReference type="InterPro" id="IPR003959">
    <property type="entry name" value="ATPase_AAA_core"/>
</dbReference>
<dbReference type="RefSeq" id="WP_196295186.1">
    <property type="nucleotide sequence ID" value="NZ_JADQDM010000018.1"/>
</dbReference>
<proteinExistence type="predicted"/>
<accession>A0ABS0IA21</accession>
<dbReference type="InterPro" id="IPR027417">
    <property type="entry name" value="P-loop_NTPase"/>
</dbReference>